<dbReference type="Gene3D" id="3.40.50.1980">
    <property type="entry name" value="Nitrogenase molybdenum iron protein domain"/>
    <property type="match status" value="2"/>
</dbReference>
<evidence type="ECO:0000313" key="11">
    <source>
        <dbReference type="EMBL" id="MFC7321936.1"/>
    </source>
</evidence>
<evidence type="ECO:0000256" key="4">
    <source>
        <dbReference type="ARBA" id="ARBA00022723"/>
    </source>
</evidence>
<dbReference type="CDD" id="cd06572">
    <property type="entry name" value="Histidinol_dh"/>
    <property type="match status" value="1"/>
</dbReference>
<dbReference type="GO" id="GO:0004399">
    <property type="term" value="F:histidinol dehydrogenase activity"/>
    <property type="evidence" value="ECO:0007669"/>
    <property type="project" value="UniProtKB-EC"/>
</dbReference>
<dbReference type="Proteomes" id="UP001596494">
    <property type="component" value="Unassembled WGS sequence"/>
</dbReference>
<dbReference type="NCBIfam" id="TIGR00069">
    <property type="entry name" value="hisD"/>
    <property type="match status" value="1"/>
</dbReference>
<dbReference type="InterPro" id="IPR022695">
    <property type="entry name" value="Histidinol_DH_monofunct"/>
</dbReference>
<feature type="binding site" evidence="8">
    <location>
        <position position="183"/>
    </location>
    <ligand>
        <name>NAD(+)</name>
        <dbReference type="ChEBI" id="CHEBI:57540"/>
    </ligand>
</feature>
<feature type="binding site" evidence="8">
    <location>
        <position position="407"/>
    </location>
    <ligand>
        <name>substrate</name>
    </ligand>
</feature>
<feature type="binding site" evidence="8">
    <location>
        <position position="254"/>
    </location>
    <ligand>
        <name>Zn(2+)</name>
        <dbReference type="ChEBI" id="CHEBI:29105"/>
    </ligand>
</feature>
<dbReference type="PRINTS" id="PR00083">
    <property type="entry name" value="HOLDHDRGNASE"/>
</dbReference>
<feature type="active site" description="Proton acceptor" evidence="8">
    <location>
        <position position="319"/>
    </location>
</feature>
<comment type="function">
    <text evidence="1 8">Catalyzes the sequential NAD-dependent oxidations of L-histidinol to L-histidinaldehyde and then to L-histidine.</text>
</comment>
<dbReference type="InterPro" id="IPR001692">
    <property type="entry name" value="Histidinol_DH_CS"/>
</dbReference>
<dbReference type="Gene3D" id="1.20.5.1300">
    <property type="match status" value="1"/>
</dbReference>
<dbReference type="Pfam" id="PF00815">
    <property type="entry name" value="Histidinol_dh"/>
    <property type="match status" value="1"/>
</dbReference>
<feature type="binding site" evidence="8">
    <location>
        <position position="254"/>
    </location>
    <ligand>
        <name>substrate</name>
    </ligand>
</feature>
<dbReference type="InterPro" id="IPR016161">
    <property type="entry name" value="Ald_DH/histidinol_DH"/>
</dbReference>
<keyword evidence="8" id="KW-0368">Histidine biosynthesis</keyword>
<dbReference type="PROSITE" id="PS00611">
    <property type="entry name" value="HISOL_DEHYDROGENASE"/>
    <property type="match status" value="1"/>
</dbReference>
<dbReference type="PANTHER" id="PTHR21256:SF2">
    <property type="entry name" value="HISTIDINE BIOSYNTHESIS TRIFUNCTIONAL PROTEIN"/>
    <property type="match status" value="1"/>
</dbReference>
<comment type="cofactor">
    <cofactor evidence="8">
        <name>Zn(2+)</name>
        <dbReference type="ChEBI" id="CHEBI:29105"/>
    </cofactor>
    <text evidence="8">Binds 1 zinc ion per subunit.</text>
</comment>
<organism evidence="11 12">
    <name type="scientific">Halobacillus campisalis</name>
    <dbReference type="NCBI Taxonomy" id="435909"/>
    <lineage>
        <taxon>Bacteria</taxon>
        <taxon>Bacillati</taxon>
        <taxon>Bacillota</taxon>
        <taxon>Bacilli</taxon>
        <taxon>Bacillales</taxon>
        <taxon>Bacillaceae</taxon>
        <taxon>Halobacillus</taxon>
    </lineage>
</organism>
<name>A0ABW2K6U9_9BACI</name>
<dbReference type="PIRSF" id="PIRSF000099">
    <property type="entry name" value="Histidinol_dh"/>
    <property type="match status" value="1"/>
</dbReference>
<evidence type="ECO:0000256" key="8">
    <source>
        <dbReference type="HAMAP-Rule" id="MF_01024"/>
    </source>
</evidence>
<keyword evidence="8" id="KW-0520">NAD</keyword>
<keyword evidence="4 8" id="KW-0479">Metal-binding</keyword>
<feature type="binding site" evidence="8">
    <location>
        <position position="121"/>
    </location>
    <ligand>
        <name>NAD(+)</name>
        <dbReference type="ChEBI" id="CHEBI:57540"/>
    </ligand>
</feature>
<evidence type="ECO:0000256" key="1">
    <source>
        <dbReference type="ARBA" id="ARBA00003850"/>
    </source>
</evidence>
<gene>
    <name evidence="8 11" type="primary">hisD</name>
    <name evidence="11" type="ORF">ACFQMN_13695</name>
</gene>
<evidence type="ECO:0000256" key="6">
    <source>
        <dbReference type="ARBA" id="ARBA00023002"/>
    </source>
</evidence>
<feature type="binding site" evidence="8">
    <location>
        <position position="353"/>
    </location>
    <ligand>
        <name>substrate</name>
    </ligand>
</feature>
<feature type="binding site" evidence="8">
    <location>
        <position position="229"/>
    </location>
    <ligand>
        <name>substrate</name>
    </ligand>
</feature>
<feature type="binding site" evidence="8">
    <location>
        <position position="412"/>
    </location>
    <ligand>
        <name>Zn(2+)</name>
        <dbReference type="ChEBI" id="CHEBI:29105"/>
    </ligand>
</feature>
<comment type="catalytic activity">
    <reaction evidence="7 8">
        <text>L-histidinol + 2 NAD(+) + H2O = L-histidine + 2 NADH + 3 H(+)</text>
        <dbReference type="Rhea" id="RHEA:20641"/>
        <dbReference type="ChEBI" id="CHEBI:15377"/>
        <dbReference type="ChEBI" id="CHEBI:15378"/>
        <dbReference type="ChEBI" id="CHEBI:57540"/>
        <dbReference type="ChEBI" id="CHEBI:57595"/>
        <dbReference type="ChEBI" id="CHEBI:57699"/>
        <dbReference type="ChEBI" id="CHEBI:57945"/>
        <dbReference type="EC" id="1.1.1.23"/>
    </reaction>
</comment>
<evidence type="ECO:0000256" key="10">
    <source>
        <dbReference type="RuleBase" id="RU004175"/>
    </source>
</evidence>
<comment type="pathway">
    <text evidence="8">Amino-acid biosynthesis; L-histidine biosynthesis; L-histidine from 5-phospho-alpha-D-ribose 1-diphosphate: step 9/9.</text>
</comment>
<feature type="active site" description="Proton acceptor" evidence="8">
    <location>
        <position position="320"/>
    </location>
</feature>
<feature type="binding site" evidence="8">
    <location>
        <position position="251"/>
    </location>
    <ligand>
        <name>substrate</name>
    </ligand>
</feature>
<reference evidence="12" key="1">
    <citation type="journal article" date="2019" name="Int. J. Syst. Evol. Microbiol.">
        <title>The Global Catalogue of Microorganisms (GCM) 10K type strain sequencing project: providing services to taxonomists for standard genome sequencing and annotation.</title>
        <authorList>
            <consortium name="The Broad Institute Genomics Platform"/>
            <consortium name="The Broad Institute Genome Sequencing Center for Infectious Disease"/>
            <person name="Wu L."/>
            <person name="Ma J."/>
        </authorList>
    </citation>
    <scope>NUCLEOTIDE SEQUENCE [LARGE SCALE GENOMIC DNA]</scope>
    <source>
        <strain evidence="12">CCUG 73951</strain>
    </source>
</reference>
<dbReference type="InterPro" id="IPR012131">
    <property type="entry name" value="Hstdl_DH"/>
</dbReference>
<feature type="binding site" evidence="8">
    <location>
        <position position="353"/>
    </location>
    <ligand>
        <name>Zn(2+)</name>
        <dbReference type="ChEBI" id="CHEBI:29105"/>
    </ligand>
</feature>
<dbReference type="EC" id="1.1.1.23" evidence="3 8"/>
<evidence type="ECO:0000313" key="12">
    <source>
        <dbReference type="Proteomes" id="UP001596494"/>
    </source>
</evidence>
<feature type="binding site" evidence="8">
    <location>
        <position position="412"/>
    </location>
    <ligand>
        <name>substrate</name>
    </ligand>
</feature>
<accession>A0ABW2K6U9</accession>
<keyword evidence="6 8" id="KW-0560">Oxidoreductase</keyword>
<keyword evidence="8" id="KW-0028">Amino-acid biosynthesis</keyword>
<feature type="binding site" evidence="8">
    <location>
        <position position="320"/>
    </location>
    <ligand>
        <name>substrate</name>
    </ligand>
</feature>
<proteinExistence type="inferred from homology"/>
<evidence type="ECO:0000256" key="7">
    <source>
        <dbReference type="ARBA" id="ARBA00049489"/>
    </source>
</evidence>
<keyword evidence="5 8" id="KW-0862">Zinc</keyword>
<dbReference type="SUPFAM" id="SSF53720">
    <property type="entry name" value="ALDH-like"/>
    <property type="match status" value="1"/>
</dbReference>
<dbReference type="RefSeq" id="WP_289215865.1">
    <property type="nucleotide sequence ID" value="NZ_JAPVRC010000004.1"/>
</dbReference>
<evidence type="ECO:0000256" key="2">
    <source>
        <dbReference type="ARBA" id="ARBA00010178"/>
    </source>
</evidence>
<protein>
    <recommendedName>
        <fullName evidence="3 8">Histidinol dehydrogenase</fullName>
        <shortName evidence="8">HDH</shortName>
        <ecNumber evidence="3 8">1.1.1.23</ecNumber>
    </recommendedName>
</protein>
<dbReference type="PANTHER" id="PTHR21256">
    <property type="entry name" value="HISTIDINOL DEHYDROGENASE HDH"/>
    <property type="match status" value="1"/>
</dbReference>
<evidence type="ECO:0000256" key="5">
    <source>
        <dbReference type="ARBA" id="ARBA00022833"/>
    </source>
</evidence>
<evidence type="ECO:0000256" key="3">
    <source>
        <dbReference type="ARBA" id="ARBA00012965"/>
    </source>
</evidence>
<comment type="similarity">
    <text evidence="2 8 9 10">Belongs to the histidinol dehydrogenase family.</text>
</comment>
<dbReference type="HAMAP" id="MF_01024">
    <property type="entry name" value="HisD"/>
    <property type="match status" value="1"/>
</dbReference>
<keyword evidence="12" id="KW-1185">Reference proteome</keyword>
<evidence type="ECO:0000256" key="9">
    <source>
        <dbReference type="PIRNR" id="PIRNR000099"/>
    </source>
</evidence>
<dbReference type="EMBL" id="JBHTBY010000011">
    <property type="protein sequence ID" value="MFC7321936.1"/>
    <property type="molecule type" value="Genomic_DNA"/>
</dbReference>
<feature type="binding site" evidence="8">
    <location>
        <position position="206"/>
    </location>
    <ligand>
        <name>NAD(+)</name>
        <dbReference type="ChEBI" id="CHEBI:57540"/>
    </ligand>
</feature>
<sequence>MKIIQKHELNSLKRSVDQGTEEQREAVKKIIHDVKQRGDAAVQSYTKQFDRVDLEELRVSEDEMDAAYESIDGEFIEILQEAEQNIRRFHERQRTNSWFEPAADGSILGQKITAIDAAGIYVPGGTAAYPSSVFMNVIPAQVAGVERIVMTTPPGKDGNVPEGVLVAAKLLGVHEVYKVGGAQAIAALAYGTESLQPVDKITGPGNVFVALAKREVFGDVDIDMIAGPSEIAVLADDSAKANEVAADLLSQAEHDARSSSVLVTTSRELAEKVEEQIETQLKDLPRYEIARASIDDYGAIIICEEMDEAIAVINEIAAEHLEIMTKDPFGDMAKVKHAGAIFLGPYSSEPVGDYFAGPNHVLPTSGTARFSSPLSVDDFTKKSSIISYSEQALKSNGGKISQFARLEGLEAHARAIETRKERWK</sequence>
<comment type="caution">
    <text evidence="11">The sequence shown here is derived from an EMBL/GenBank/DDBJ whole genome shotgun (WGS) entry which is preliminary data.</text>
</comment>
<feature type="binding site" evidence="8">
    <location>
        <position position="251"/>
    </location>
    <ligand>
        <name>Zn(2+)</name>
        <dbReference type="ChEBI" id="CHEBI:29105"/>
    </ligand>
</feature>